<sequence>MMETAFDQVGPYVKQQMQRDHTGHNFDHIERVVNNAQSILVNESRANALIVLTAAYMHDLIDDKLVDDPGKQTAIVKSKLQEWNYSGAHIDAILEIIEHMSFSKNLEHHYELSVEGQIVQDADRLDAIGAIGIARAFYYGGHFGERMYDPKIKPREELTVEQYRTPTTIVNHFYEKLLRIKNSLNTDTAREMARVRQKVMQDFLAEFKVEWGN</sequence>
<name>A0A976X5Z1_9LACO</name>
<dbReference type="InterPro" id="IPR003607">
    <property type="entry name" value="HD/PDEase_dom"/>
</dbReference>
<dbReference type="EMBL" id="CP093361">
    <property type="protein sequence ID" value="UQS87166.1"/>
    <property type="molecule type" value="Genomic_DNA"/>
</dbReference>
<accession>A0A976X5Z1</accession>
<dbReference type="SMART" id="SM00471">
    <property type="entry name" value="HDc"/>
    <property type="match status" value="1"/>
</dbReference>
<gene>
    <name evidence="2" type="ORF">MOO44_03105</name>
</gene>
<feature type="domain" description="HD/PDEase" evidence="1">
    <location>
        <begin position="21"/>
        <end position="137"/>
    </location>
</feature>
<dbReference type="Gene3D" id="1.20.58.1910">
    <property type="match status" value="1"/>
</dbReference>
<dbReference type="PANTHER" id="PTHR33594">
    <property type="entry name" value="SUPERFAMILY HYDROLASE, PUTATIVE (AFU_ORTHOLOGUE AFUA_1G03035)-RELATED"/>
    <property type="match status" value="1"/>
</dbReference>
<dbReference type="SUPFAM" id="SSF109604">
    <property type="entry name" value="HD-domain/PDEase-like"/>
    <property type="match status" value="1"/>
</dbReference>
<evidence type="ECO:0000313" key="2">
    <source>
        <dbReference type="EMBL" id="UQS87166.1"/>
    </source>
</evidence>
<organism evidence="2 3">
    <name type="scientific">Nicoliella spurrieriana</name>
    <dbReference type="NCBI Taxonomy" id="2925830"/>
    <lineage>
        <taxon>Bacteria</taxon>
        <taxon>Bacillati</taxon>
        <taxon>Bacillota</taxon>
        <taxon>Bacilli</taxon>
        <taxon>Lactobacillales</taxon>
        <taxon>Lactobacillaceae</taxon>
        <taxon>Nicoliella</taxon>
    </lineage>
</organism>
<dbReference type="CDD" id="cd00077">
    <property type="entry name" value="HDc"/>
    <property type="match status" value="1"/>
</dbReference>
<dbReference type="Pfam" id="PF01966">
    <property type="entry name" value="HD"/>
    <property type="match status" value="1"/>
</dbReference>
<proteinExistence type="predicted"/>
<reference evidence="2" key="1">
    <citation type="journal article" date="2022" name="Int. J. Syst. Evol. Microbiol.">
        <title>Apilactobacillus apisilvae sp. nov., Nicolia spurrieriana gen. nov. sp. nov., Bombilactobacillus folatiphilus sp. nov. and Bombilactobacillus thymidiniphilus sp. nov., four new lactic acid bacterial isolates from stingless bees Tetragonula carbonaria and Austroplebeia australis.</title>
        <authorList>
            <person name="Oliphant S.A."/>
            <person name="Watson-Haigh N.S."/>
            <person name="Sumby K.M."/>
            <person name="Gardner J."/>
            <person name="Groom S."/>
            <person name="Jiranek V."/>
        </authorList>
    </citation>
    <scope>NUCLEOTIDE SEQUENCE</scope>
    <source>
        <strain evidence="2">SGEP1_A5</strain>
    </source>
</reference>
<dbReference type="Proteomes" id="UP000831181">
    <property type="component" value="Chromosome"/>
</dbReference>
<evidence type="ECO:0000259" key="1">
    <source>
        <dbReference type="SMART" id="SM00471"/>
    </source>
</evidence>
<dbReference type="AlphaFoldDB" id="A0A976X5Z1"/>
<protein>
    <submittedName>
        <fullName evidence="2">HD domain-containing protein</fullName>
    </submittedName>
</protein>
<dbReference type="InterPro" id="IPR006674">
    <property type="entry name" value="HD_domain"/>
</dbReference>
<keyword evidence="3" id="KW-1185">Reference proteome</keyword>
<dbReference type="PANTHER" id="PTHR33594:SF1">
    <property type="entry name" value="HD_PDEASE DOMAIN-CONTAINING PROTEIN"/>
    <property type="match status" value="1"/>
</dbReference>
<evidence type="ECO:0000313" key="3">
    <source>
        <dbReference type="Proteomes" id="UP000831181"/>
    </source>
</evidence>
<dbReference type="KEGG" id="lbe:MOO44_03105"/>
<dbReference type="Gene3D" id="1.10.472.50">
    <property type="entry name" value="HD-domain/PDEase-like"/>
    <property type="match status" value="1"/>
</dbReference>